<evidence type="ECO:0000256" key="1">
    <source>
        <dbReference type="ARBA" id="ARBA00007274"/>
    </source>
</evidence>
<dbReference type="Gene3D" id="2.160.10.10">
    <property type="entry name" value="Hexapeptide repeat proteins"/>
    <property type="match status" value="1"/>
</dbReference>
<dbReference type="FunFam" id="2.160.10.10:FF:000008">
    <property type="entry name" value="Maltose O-acetyltransferase"/>
    <property type="match status" value="1"/>
</dbReference>
<dbReference type="Gene3D" id="1.20.59.10">
    <property type="entry name" value="Chorismate mutase"/>
    <property type="match status" value="1"/>
</dbReference>
<keyword evidence="2 5" id="KW-0808">Transferase</keyword>
<dbReference type="EMBL" id="AEWT01000002">
    <property type="protein sequence ID" value="EGC70829.1"/>
    <property type="molecule type" value="Genomic_DNA"/>
</dbReference>
<evidence type="ECO:0000313" key="7">
    <source>
        <dbReference type="EMBL" id="EGC70829.1"/>
    </source>
</evidence>
<dbReference type="GO" id="GO:0004106">
    <property type="term" value="F:chorismate mutase activity"/>
    <property type="evidence" value="ECO:0007669"/>
    <property type="project" value="InterPro"/>
</dbReference>
<dbReference type="NCBIfam" id="TIGR01805">
    <property type="entry name" value="CM_mono_grmpos"/>
    <property type="match status" value="1"/>
</dbReference>
<keyword evidence="3" id="KW-0677">Repeat</keyword>
<keyword evidence="4 5" id="KW-0012">Acyltransferase</keyword>
<dbReference type="InterPro" id="IPR011279">
    <property type="entry name" value="Chorismate_mutase_GmP"/>
</dbReference>
<dbReference type="SUPFAM" id="SSF48600">
    <property type="entry name" value="Chorismate mutase II"/>
    <property type="match status" value="1"/>
</dbReference>
<evidence type="ECO:0000256" key="3">
    <source>
        <dbReference type="ARBA" id="ARBA00022737"/>
    </source>
</evidence>
<dbReference type="SUPFAM" id="SSF51161">
    <property type="entry name" value="Trimeric LpxA-like enzymes"/>
    <property type="match status" value="1"/>
</dbReference>
<dbReference type="CDD" id="cd03357">
    <property type="entry name" value="LbH_MAT_GAT"/>
    <property type="match status" value="1"/>
</dbReference>
<dbReference type="Proteomes" id="UP000004835">
    <property type="component" value="Unassembled WGS sequence"/>
</dbReference>
<dbReference type="InterPro" id="IPR036263">
    <property type="entry name" value="Chorismate_II_sf"/>
</dbReference>
<dbReference type="InterPro" id="IPR024688">
    <property type="entry name" value="Mac_dom"/>
</dbReference>
<accession>F0EGA9</accession>
<evidence type="ECO:0000256" key="4">
    <source>
        <dbReference type="ARBA" id="ARBA00023315"/>
    </source>
</evidence>
<evidence type="ECO:0000313" key="8">
    <source>
        <dbReference type="Proteomes" id="UP000004835"/>
    </source>
</evidence>
<keyword evidence="7" id="KW-0413">Isomerase</keyword>
<evidence type="ECO:0000256" key="2">
    <source>
        <dbReference type="ARBA" id="ARBA00022679"/>
    </source>
</evidence>
<dbReference type="InterPro" id="IPR039369">
    <property type="entry name" value="LacA-like"/>
</dbReference>
<evidence type="ECO:0000259" key="6">
    <source>
        <dbReference type="PROSITE" id="PS51168"/>
    </source>
</evidence>
<dbReference type="PANTHER" id="PTHR43017:SF1">
    <property type="entry name" value="ACETYLTRANSFERASE YJL218W-RELATED"/>
    <property type="match status" value="1"/>
</dbReference>
<comment type="similarity">
    <text evidence="1 5">Belongs to the transferase hexapeptide repeat family.</text>
</comment>
<dbReference type="GO" id="GO:0008870">
    <property type="term" value="F:galactoside O-acetyltransferase activity"/>
    <property type="evidence" value="ECO:0007669"/>
    <property type="project" value="TreeGrafter"/>
</dbReference>
<dbReference type="PROSITE" id="PS51168">
    <property type="entry name" value="CHORISMATE_MUT_2"/>
    <property type="match status" value="1"/>
</dbReference>
<dbReference type="InterPro" id="IPR036979">
    <property type="entry name" value="CM_dom_sf"/>
</dbReference>
<name>F0EGA9_ENTCA</name>
<dbReference type="SMART" id="SM00830">
    <property type="entry name" value="CM_2"/>
    <property type="match status" value="1"/>
</dbReference>
<protein>
    <recommendedName>
        <fullName evidence="5">Acetyltransferase</fullName>
        <ecNumber evidence="5">2.3.1.-</ecNumber>
    </recommendedName>
</protein>
<dbReference type="InterPro" id="IPR002701">
    <property type="entry name" value="CM_II_prokaryot"/>
</dbReference>
<proteinExistence type="inferred from homology"/>
<comment type="caution">
    <text evidence="7">The sequence shown here is derived from an EMBL/GenBank/DDBJ whole genome shotgun (WGS) entry which is preliminary data.</text>
</comment>
<dbReference type="AlphaFoldDB" id="F0EGA9"/>
<dbReference type="GO" id="GO:0046417">
    <property type="term" value="P:chorismate metabolic process"/>
    <property type="evidence" value="ECO:0007669"/>
    <property type="project" value="InterPro"/>
</dbReference>
<sequence length="289" mass="32520">MNEGVYDMTQRTEKEKMIAGELYFSPDPELVADRKYAREQMNLINQETDTKIKEQLLKETFGSVTGRIYIEPNVRFDYGYNISVGKNFYANYDCVLLDVCPITFGDNCMLAPNVRLFTATHPLHPVKRNSGLELGAPIVIGDNAWIGGAATILPGVRLGNNVVVGAGSVVTKSFPDNVVLAGNPARVIKTIDLEEENNQQDPLAVQRAAIDDLDWQLTHLLEKRMSTVNEIVQLKKSSQLPVLDENREEKVLENIRQAISNQAYEETILAMFQSIMKHSKTYQENQLEE</sequence>
<gene>
    <name evidence="7" type="ORF">HMPREF9087_0206</name>
</gene>
<dbReference type="Pfam" id="PF01817">
    <property type="entry name" value="CM_2"/>
    <property type="match status" value="1"/>
</dbReference>
<dbReference type="Pfam" id="PF00132">
    <property type="entry name" value="Hexapep"/>
    <property type="match status" value="1"/>
</dbReference>
<dbReference type="EC" id="2.3.1.-" evidence="5"/>
<feature type="domain" description="Chorismate mutase" evidence="6">
    <location>
        <begin position="197"/>
        <end position="287"/>
    </location>
</feature>
<evidence type="ECO:0000256" key="5">
    <source>
        <dbReference type="RuleBase" id="RU367021"/>
    </source>
</evidence>
<reference evidence="7 8" key="1">
    <citation type="submission" date="2011-01" db="EMBL/GenBank/DDBJ databases">
        <authorList>
            <person name="Muzny D."/>
            <person name="Qin X."/>
            <person name="Deng J."/>
            <person name="Jiang H."/>
            <person name="Liu Y."/>
            <person name="Qu J."/>
            <person name="Song X.-Z."/>
            <person name="Zhang L."/>
            <person name="Thornton R."/>
            <person name="Coyle M."/>
            <person name="Francisco L."/>
            <person name="Jackson L."/>
            <person name="Javaid M."/>
            <person name="Korchina V."/>
            <person name="Kovar C."/>
            <person name="Mata R."/>
            <person name="Mathew T."/>
            <person name="Ngo R."/>
            <person name="Nguyen L."/>
            <person name="Nguyen N."/>
            <person name="Okwuonu G."/>
            <person name="Ongeri F."/>
            <person name="Pham C."/>
            <person name="Simmons D."/>
            <person name="Wilczek-Boney K."/>
            <person name="Hale W."/>
            <person name="Jakkamsetti A."/>
            <person name="Pham P."/>
            <person name="Ruth R."/>
            <person name="San Lucas F."/>
            <person name="Warren J."/>
            <person name="Zhang J."/>
            <person name="Zhao Z."/>
            <person name="Zhou C."/>
            <person name="Zhu D."/>
            <person name="Lee S."/>
            <person name="Bess C."/>
            <person name="Blankenburg K."/>
            <person name="Forbes L."/>
            <person name="Fu Q."/>
            <person name="Gubbala S."/>
            <person name="Hirani K."/>
            <person name="Jayaseelan J.C."/>
            <person name="Lara F."/>
            <person name="Munidasa M."/>
            <person name="Palculict T."/>
            <person name="Patil S."/>
            <person name="Pu L.-L."/>
            <person name="Saada N."/>
            <person name="Tang L."/>
            <person name="Weissenberger G."/>
            <person name="Zhu Y."/>
            <person name="Hemphill L."/>
            <person name="Shang Y."/>
            <person name="Youmans B."/>
            <person name="Ayvaz T."/>
            <person name="Ross M."/>
            <person name="Santibanez J."/>
            <person name="Aqrawi P."/>
            <person name="Gross S."/>
            <person name="Joshi V."/>
            <person name="Fowler G."/>
            <person name="Nazareth L."/>
            <person name="Reid J."/>
            <person name="Worley K."/>
            <person name="Petrosino J."/>
            <person name="Highlander S."/>
            <person name="Gibbs R."/>
        </authorList>
    </citation>
    <scope>NUCLEOTIDE SEQUENCE [LARGE SCALE GENOMIC DNA]</scope>
    <source>
        <strain evidence="7 8">ATCC 12755</strain>
    </source>
</reference>
<dbReference type="SMART" id="SM01266">
    <property type="entry name" value="Mac"/>
    <property type="match status" value="1"/>
</dbReference>
<dbReference type="InterPro" id="IPR011004">
    <property type="entry name" value="Trimer_LpxA-like_sf"/>
</dbReference>
<dbReference type="InterPro" id="IPR001451">
    <property type="entry name" value="Hexapep"/>
</dbReference>
<dbReference type="Pfam" id="PF12464">
    <property type="entry name" value="Mac"/>
    <property type="match status" value="1"/>
</dbReference>
<organism evidence="7 8">
    <name type="scientific">Enterococcus casseliflavus ATCC 12755</name>
    <dbReference type="NCBI Taxonomy" id="888066"/>
    <lineage>
        <taxon>Bacteria</taxon>
        <taxon>Bacillati</taxon>
        <taxon>Bacillota</taxon>
        <taxon>Bacilli</taxon>
        <taxon>Lactobacillales</taxon>
        <taxon>Enterococcaceae</taxon>
        <taxon>Enterococcus</taxon>
    </lineage>
</organism>
<dbReference type="PANTHER" id="PTHR43017">
    <property type="entry name" value="GALACTOSIDE O-ACETYLTRANSFERASE"/>
    <property type="match status" value="1"/>
</dbReference>
<dbReference type="HOGENOM" id="CLU_051638_3_2_9"/>